<evidence type="ECO:0000256" key="1">
    <source>
        <dbReference type="ARBA" id="ARBA00005189"/>
    </source>
</evidence>
<evidence type="ECO:0000259" key="9">
    <source>
        <dbReference type="Pfam" id="PF02803"/>
    </source>
</evidence>
<dbReference type="EMBL" id="DRQG01000125">
    <property type="protein sequence ID" value="HGY56690.1"/>
    <property type="molecule type" value="Genomic_DNA"/>
</dbReference>
<accession>A0A7V4WVY8</accession>
<dbReference type="CDD" id="cd00751">
    <property type="entry name" value="thiolase"/>
    <property type="match status" value="1"/>
</dbReference>
<dbReference type="GO" id="GO:0006635">
    <property type="term" value="P:fatty acid beta-oxidation"/>
    <property type="evidence" value="ECO:0007669"/>
    <property type="project" value="TreeGrafter"/>
</dbReference>
<dbReference type="InterPro" id="IPR050215">
    <property type="entry name" value="Thiolase-like_sf_Thiolase"/>
</dbReference>
<feature type="domain" description="Thiolase C-terminal" evidence="9">
    <location>
        <begin position="255"/>
        <end position="377"/>
    </location>
</feature>
<comment type="similarity">
    <text evidence="2 7">Belongs to the thiolase-like superfamily. Thiolase family.</text>
</comment>
<name>A0A7V4WVY8_CALAY</name>
<evidence type="ECO:0000256" key="7">
    <source>
        <dbReference type="RuleBase" id="RU003557"/>
    </source>
</evidence>
<dbReference type="PROSITE" id="PS00737">
    <property type="entry name" value="THIOLASE_2"/>
    <property type="match status" value="1"/>
</dbReference>
<reference evidence="10" key="1">
    <citation type="journal article" date="2020" name="mSystems">
        <title>Genome- and Community-Level Interaction Insights into Carbon Utilization and Element Cycling Functions of Hydrothermarchaeota in Hydrothermal Sediment.</title>
        <authorList>
            <person name="Zhou Z."/>
            <person name="Liu Y."/>
            <person name="Xu W."/>
            <person name="Pan J."/>
            <person name="Luo Z.H."/>
            <person name="Li M."/>
        </authorList>
    </citation>
    <scope>NUCLEOTIDE SEQUENCE [LARGE SCALE GENOMIC DNA]</scope>
    <source>
        <strain evidence="10">HyVt-577</strain>
    </source>
</reference>
<dbReference type="Gene3D" id="3.40.47.10">
    <property type="match status" value="1"/>
</dbReference>
<comment type="pathway">
    <text evidence="1">Lipid metabolism.</text>
</comment>
<dbReference type="PANTHER" id="PTHR43853:SF21">
    <property type="entry name" value="STEROID 3-KETOACYL-COA THIOLASE"/>
    <property type="match status" value="1"/>
</dbReference>
<dbReference type="InterPro" id="IPR020613">
    <property type="entry name" value="Thiolase_CS"/>
</dbReference>
<evidence type="ECO:0000256" key="3">
    <source>
        <dbReference type="ARBA" id="ARBA00022679"/>
    </source>
</evidence>
<feature type="domain" description="Thiolase N-terminal" evidence="8">
    <location>
        <begin position="8"/>
        <end position="247"/>
    </location>
</feature>
<dbReference type="NCBIfam" id="TIGR01930">
    <property type="entry name" value="AcCoA-C-Actrans"/>
    <property type="match status" value="1"/>
</dbReference>
<protein>
    <recommendedName>
        <fullName evidence="5">acetyl-CoA C-acyltransferase</fullName>
        <ecNumber evidence="5">2.3.1.16</ecNumber>
    </recommendedName>
</protein>
<sequence length="378" mass="40377">MSKEKFAVIVDAVRSPIGIKNGKMIGMRPDDLSAQVVKALLERNKNLPVEKIEDVVLGCAFPEGTQGMLMARGVAVLAGIPKEAGAKVVNRFCGSSMDAVHQINQAILSGDMECGLAVGTEDMFSVPMGGYNPSFHPELMAKNFYIGMGETAENLARELNIPREEQEEFAMNSHKKALKAYEEGKFANEVVAVSNNGTVIDRDEGPREPDPEKIKSLQPAFLKDGTITAATSSPISIGSAAVLVTSNTLAEELGLKPRARIISRAVAGVEWELMGKGPIPASQKALERAGMTIDDIDYIELNEAFAAQSLYVLKKTGWDMKKVNVNGGAVALGHPLGCSGARILTTLLNVLEQNKGKYGLATMCIGSGQGIATVIERM</sequence>
<dbReference type="AlphaFoldDB" id="A0A7V4WVY8"/>
<dbReference type="PIRSF" id="PIRSF000429">
    <property type="entry name" value="Ac-CoA_Ac_transf"/>
    <property type="match status" value="1"/>
</dbReference>
<evidence type="ECO:0000256" key="4">
    <source>
        <dbReference type="ARBA" id="ARBA00023315"/>
    </source>
</evidence>
<dbReference type="InterPro" id="IPR016039">
    <property type="entry name" value="Thiolase-like"/>
</dbReference>
<evidence type="ECO:0000256" key="2">
    <source>
        <dbReference type="ARBA" id="ARBA00010982"/>
    </source>
</evidence>
<dbReference type="GO" id="GO:0010124">
    <property type="term" value="P:phenylacetate catabolic process"/>
    <property type="evidence" value="ECO:0007669"/>
    <property type="project" value="TreeGrafter"/>
</dbReference>
<dbReference type="InterPro" id="IPR020615">
    <property type="entry name" value="Thiolase_acyl_enz_int_AS"/>
</dbReference>
<gene>
    <name evidence="10" type="ORF">ENK44_13365</name>
</gene>
<dbReference type="Pfam" id="PF02803">
    <property type="entry name" value="Thiolase_C"/>
    <property type="match status" value="1"/>
</dbReference>
<dbReference type="InterPro" id="IPR020610">
    <property type="entry name" value="Thiolase_AS"/>
</dbReference>
<dbReference type="PANTHER" id="PTHR43853">
    <property type="entry name" value="3-KETOACYL-COA THIOLASE, PEROXISOMAL"/>
    <property type="match status" value="1"/>
</dbReference>
<dbReference type="InterPro" id="IPR020617">
    <property type="entry name" value="Thiolase_C"/>
</dbReference>
<proteinExistence type="inferred from homology"/>
<dbReference type="SUPFAM" id="SSF53901">
    <property type="entry name" value="Thiolase-like"/>
    <property type="match status" value="1"/>
</dbReference>
<dbReference type="GO" id="GO:0005737">
    <property type="term" value="C:cytoplasm"/>
    <property type="evidence" value="ECO:0007669"/>
    <property type="project" value="UniProtKB-ARBA"/>
</dbReference>
<evidence type="ECO:0000259" key="8">
    <source>
        <dbReference type="Pfam" id="PF00108"/>
    </source>
</evidence>
<dbReference type="InterPro" id="IPR020616">
    <property type="entry name" value="Thiolase_N"/>
</dbReference>
<dbReference type="EC" id="2.3.1.16" evidence="5"/>
<feature type="active site" description="Acyl-thioester intermediate" evidence="6">
    <location>
        <position position="93"/>
    </location>
</feature>
<keyword evidence="4 7" id="KW-0012">Acyltransferase</keyword>
<evidence type="ECO:0000256" key="6">
    <source>
        <dbReference type="PIRSR" id="PIRSR000429-1"/>
    </source>
</evidence>
<comment type="caution">
    <text evidence="10">The sequence shown here is derived from an EMBL/GenBank/DDBJ whole genome shotgun (WGS) entry which is preliminary data.</text>
</comment>
<dbReference type="GO" id="GO:0003988">
    <property type="term" value="F:acetyl-CoA C-acyltransferase activity"/>
    <property type="evidence" value="ECO:0007669"/>
    <property type="project" value="UniProtKB-EC"/>
</dbReference>
<dbReference type="InterPro" id="IPR002155">
    <property type="entry name" value="Thiolase"/>
</dbReference>
<dbReference type="Pfam" id="PF00108">
    <property type="entry name" value="Thiolase_N"/>
    <property type="match status" value="1"/>
</dbReference>
<evidence type="ECO:0000313" key="10">
    <source>
        <dbReference type="EMBL" id="HGY56690.1"/>
    </source>
</evidence>
<evidence type="ECO:0000256" key="5">
    <source>
        <dbReference type="ARBA" id="ARBA00024073"/>
    </source>
</evidence>
<dbReference type="Proteomes" id="UP000885779">
    <property type="component" value="Unassembled WGS sequence"/>
</dbReference>
<keyword evidence="3 7" id="KW-0808">Transferase</keyword>
<dbReference type="PROSITE" id="PS00098">
    <property type="entry name" value="THIOLASE_1"/>
    <property type="match status" value="1"/>
</dbReference>
<dbReference type="FunFam" id="3.40.47.10:FF:000010">
    <property type="entry name" value="Acetyl-CoA acetyltransferase (Thiolase)"/>
    <property type="match status" value="1"/>
</dbReference>
<organism evidence="10">
    <name type="scientific">Caldithrix abyssi</name>
    <dbReference type="NCBI Taxonomy" id="187145"/>
    <lineage>
        <taxon>Bacteria</taxon>
        <taxon>Pseudomonadati</taxon>
        <taxon>Calditrichota</taxon>
        <taxon>Calditrichia</taxon>
        <taxon>Calditrichales</taxon>
        <taxon>Calditrichaceae</taxon>
        <taxon>Caldithrix</taxon>
    </lineage>
</organism>
<feature type="active site" description="Proton acceptor" evidence="6">
    <location>
        <position position="334"/>
    </location>
</feature>
<feature type="active site" description="Proton acceptor" evidence="6">
    <location>
        <position position="364"/>
    </location>
</feature>
<dbReference type="PROSITE" id="PS00099">
    <property type="entry name" value="THIOLASE_3"/>
    <property type="match status" value="1"/>
</dbReference>